<gene>
    <name evidence="4" type="ORF">CELE_F10A3.4</name>
    <name evidence="4 6" type="ORF">F10A3.4</name>
</gene>
<organism evidence="4 5">
    <name type="scientific">Caenorhabditis elegans</name>
    <dbReference type="NCBI Taxonomy" id="6239"/>
    <lineage>
        <taxon>Eukaryota</taxon>
        <taxon>Metazoa</taxon>
        <taxon>Ecdysozoa</taxon>
        <taxon>Nematoda</taxon>
        <taxon>Chromadorea</taxon>
        <taxon>Rhabditida</taxon>
        <taxon>Rhabditina</taxon>
        <taxon>Rhabditomorpha</taxon>
        <taxon>Rhabditoidea</taxon>
        <taxon>Rhabditidae</taxon>
        <taxon>Peloderinae</taxon>
        <taxon>Caenorhabditis</taxon>
    </lineage>
</organism>
<keyword evidence="2" id="KW-0732">Signal</keyword>
<protein>
    <submittedName>
        <fullName evidence="4">CUB-like domain-containing protein</fullName>
    </submittedName>
</protein>
<evidence type="ECO:0000256" key="2">
    <source>
        <dbReference type="SAM" id="SignalP"/>
    </source>
</evidence>
<dbReference type="PhylomeDB" id="Q8I4L6"/>
<feature type="domain" description="CUB-like" evidence="3">
    <location>
        <begin position="18"/>
        <end position="132"/>
    </location>
</feature>
<dbReference type="CTD" id="180084"/>
<dbReference type="PANTHER" id="PTHR21447">
    <property type="entry name" value="RING-TYPE DOMAIN-CONTAINING PROTEIN-RELATED"/>
    <property type="match status" value="1"/>
</dbReference>
<dbReference type="DIP" id="DIP-27057N"/>
<keyword evidence="5" id="KW-1185">Reference proteome</keyword>
<dbReference type="PeptideAtlas" id="Q8I4L6"/>
<evidence type="ECO:0000313" key="6">
    <source>
        <dbReference type="WormBase" id="F10A3.4"/>
    </source>
</evidence>
<evidence type="ECO:0000259" key="3">
    <source>
        <dbReference type="Pfam" id="PF02408"/>
    </source>
</evidence>
<evidence type="ECO:0000313" key="5">
    <source>
        <dbReference type="Proteomes" id="UP000001940"/>
    </source>
</evidence>
<dbReference type="Proteomes" id="UP000001940">
    <property type="component" value="Chromosome V"/>
</dbReference>
<sequence length="569" mass="62137">MLRFSLLFLLGLFSVNAVNFTCPDAAITVQTPTGNLPTGATQLTIVPAGVNCSIQFSIPNGYALLLQFHVDFQADPDKVEIVDSLNVVRYIVHTGTVLANVPLWLAAPSAQVVVTGVSGNSSFLLNYRYQSLSGFKQVIKPTGEHFSLNDLPTNTYYTINASSDTEKVALNYGQFIGDATDYTLLDFFVYDGDNLNTANMIGSLADVDYYMTFSTGKNLSIVNFYGDGSSSYALGNDASTISSFSLYFLYMTRVQTGITGTLAGTTTNGAAYTFICVDCSTFYWTRLQFDSMVNGNVTNVAFQGMTPTHKKEKLLRYDPQTVGDNYFPQIMPTNILTVNLYQARTAFGFNTASTSVAWSQPYDKRKGSIFSSNLWMDNSSGFNYNIRNDSALFNISLNMNSFLLSASDQMNLSVGVQDQNATYSYQYPRDQNINTTVSVNGTYLQVALNSSATSDVRLSFEMTYLNDIIGSTTTLPTTTTTQTPLPTTTILTTRPALTTQSTVFTTQAVTTQQQTTVVKTPTTQTPQNQTTTGSPSQAPTTPVIQTTTKGTENLKLTAAFVVLLISFYI</sequence>
<dbReference type="WormBase" id="F10A3.4">
    <property type="protein sequence ID" value="CE31902"/>
    <property type="gene ID" value="WBGene00008634"/>
</dbReference>
<feature type="region of interest" description="Disordered" evidence="1">
    <location>
        <begin position="514"/>
        <end position="542"/>
    </location>
</feature>
<dbReference type="Bgee" id="WBGene00008634">
    <property type="expression patterns" value="Expressed in larva and 2 other cell types or tissues"/>
</dbReference>
<dbReference type="FunCoup" id="Q8I4L6">
    <property type="interactions" value="101"/>
</dbReference>
<dbReference type="HOGENOM" id="CLU_022349_2_0_1"/>
<feature type="compositionally biased region" description="Low complexity" evidence="1">
    <location>
        <begin position="514"/>
        <end position="537"/>
    </location>
</feature>
<dbReference type="RefSeq" id="NP_872187.1">
    <property type="nucleotide sequence ID" value="NM_182387.3"/>
</dbReference>
<proteinExistence type="predicted"/>
<reference evidence="4 5" key="1">
    <citation type="journal article" date="1998" name="Science">
        <title>Genome sequence of the nematode C. elegans: a platform for investigating biology.</title>
        <authorList>
            <consortium name="The C. elegans sequencing consortium"/>
            <person name="Sulson J.E."/>
            <person name="Waterston R."/>
        </authorList>
    </citation>
    <scope>NUCLEOTIDE SEQUENCE [LARGE SCALE GENOMIC DNA]</scope>
    <source>
        <strain evidence="4 5">Bristol N2</strain>
    </source>
</reference>
<dbReference type="KEGG" id="cel:CELE_F10A3.4"/>
<dbReference type="InterPro" id="IPR003366">
    <property type="entry name" value="CUB-like_dom"/>
</dbReference>
<feature type="chain" id="PRO_5004309888" evidence="2">
    <location>
        <begin position="18"/>
        <end position="569"/>
    </location>
</feature>
<dbReference type="Pfam" id="PF02408">
    <property type="entry name" value="CUB_2"/>
    <property type="match status" value="1"/>
</dbReference>
<dbReference type="PANTHER" id="PTHR21447:SF7">
    <property type="entry name" value="CUB-LIKE DOMAIN-CONTAINING PROTEIN"/>
    <property type="match status" value="1"/>
</dbReference>
<dbReference type="PaxDb" id="6239-F10A3.4"/>
<evidence type="ECO:0000256" key="1">
    <source>
        <dbReference type="SAM" id="MobiDB-lite"/>
    </source>
</evidence>
<dbReference type="GO" id="GO:0045087">
    <property type="term" value="P:innate immune response"/>
    <property type="evidence" value="ECO:0000318"/>
    <property type="project" value="GO_Central"/>
</dbReference>
<dbReference type="AGR" id="WB:WBGene00008634"/>
<evidence type="ECO:0000313" key="4">
    <source>
        <dbReference type="EMBL" id="CAD54131.1"/>
    </source>
</evidence>
<dbReference type="eggNOG" id="ENOG502TG16">
    <property type="taxonomic scope" value="Eukaryota"/>
</dbReference>
<feature type="signal peptide" evidence="2">
    <location>
        <begin position="1"/>
        <end position="17"/>
    </location>
</feature>
<dbReference type="AlphaFoldDB" id="Q8I4L6"/>
<accession>Q8I4L6</accession>
<dbReference type="EMBL" id="BX284605">
    <property type="protein sequence ID" value="CAD54131.1"/>
    <property type="molecule type" value="Genomic_DNA"/>
</dbReference>
<dbReference type="InParanoid" id="Q8I4L6"/>
<dbReference type="UCSC" id="F10A3.4">
    <property type="organism name" value="c. elegans"/>
</dbReference>
<name>Q8I4L6_CAEEL</name>
<dbReference type="GeneID" id="180084"/>